<name>A0A1M7TF00_9BACT</name>
<organism evidence="3 4">
    <name type="scientific">Desulfovibrio litoralis DSM 11393</name>
    <dbReference type="NCBI Taxonomy" id="1121455"/>
    <lineage>
        <taxon>Bacteria</taxon>
        <taxon>Pseudomonadati</taxon>
        <taxon>Thermodesulfobacteriota</taxon>
        <taxon>Desulfovibrionia</taxon>
        <taxon>Desulfovibrionales</taxon>
        <taxon>Desulfovibrionaceae</taxon>
        <taxon>Desulfovibrio</taxon>
    </lineage>
</organism>
<sequence length="160" mass="18152">MQEPTEQNQEQAAPQAGATQANSTTTDFPPHIDNLGVSFRLKRAFALIEKYKLTSFGMSMDTPADAKDKRTFSENLQLFSWLAFFFGPFYYFFTGMWRKGLSFLGLSIVAGLLIDLIFGMFDMGELGNGAAGFMVAYIYGSTAFYDRYRTIIKGENNFWW</sequence>
<evidence type="ECO:0000256" key="2">
    <source>
        <dbReference type="SAM" id="Phobius"/>
    </source>
</evidence>
<feature type="transmembrane region" description="Helical" evidence="2">
    <location>
        <begin position="100"/>
        <end position="121"/>
    </location>
</feature>
<dbReference type="RefSeq" id="WP_072697624.1">
    <property type="nucleotide sequence ID" value="NZ_FRDI01000011.1"/>
</dbReference>
<evidence type="ECO:0000313" key="4">
    <source>
        <dbReference type="Proteomes" id="UP000186469"/>
    </source>
</evidence>
<evidence type="ECO:0000313" key="3">
    <source>
        <dbReference type="EMBL" id="SHN69344.1"/>
    </source>
</evidence>
<reference evidence="3 4" key="1">
    <citation type="submission" date="2016-12" db="EMBL/GenBank/DDBJ databases">
        <authorList>
            <person name="Song W.-J."/>
            <person name="Kurnit D.M."/>
        </authorList>
    </citation>
    <scope>NUCLEOTIDE SEQUENCE [LARGE SCALE GENOMIC DNA]</scope>
    <source>
        <strain evidence="3 4">DSM 11393</strain>
    </source>
</reference>
<dbReference type="Proteomes" id="UP000186469">
    <property type="component" value="Unassembled WGS sequence"/>
</dbReference>
<keyword evidence="2" id="KW-1133">Transmembrane helix</keyword>
<protein>
    <recommendedName>
        <fullName evidence="5">DUF2628 domain-containing protein</fullName>
    </recommendedName>
</protein>
<dbReference type="InterPro" id="IPR024399">
    <property type="entry name" value="DUF2628"/>
</dbReference>
<evidence type="ECO:0008006" key="5">
    <source>
        <dbReference type="Google" id="ProtNLM"/>
    </source>
</evidence>
<keyword evidence="2" id="KW-0472">Membrane</keyword>
<gene>
    <name evidence="3" type="ORF">SAMN02745728_01937</name>
</gene>
<feature type="transmembrane region" description="Helical" evidence="2">
    <location>
        <begin position="76"/>
        <end position="93"/>
    </location>
</feature>
<keyword evidence="2" id="KW-0812">Transmembrane</keyword>
<dbReference type="EMBL" id="FRDI01000011">
    <property type="protein sequence ID" value="SHN69344.1"/>
    <property type="molecule type" value="Genomic_DNA"/>
</dbReference>
<evidence type="ECO:0000256" key="1">
    <source>
        <dbReference type="SAM" id="MobiDB-lite"/>
    </source>
</evidence>
<keyword evidence="4" id="KW-1185">Reference proteome</keyword>
<feature type="compositionally biased region" description="Polar residues" evidence="1">
    <location>
        <begin position="1"/>
        <end position="27"/>
    </location>
</feature>
<feature type="region of interest" description="Disordered" evidence="1">
    <location>
        <begin position="1"/>
        <end position="29"/>
    </location>
</feature>
<dbReference type="OrthoDB" id="4727912at2"/>
<accession>A0A1M7TF00</accession>
<dbReference type="AlphaFoldDB" id="A0A1M7TF00"/>
<feature type="transmembrane region" description="Helical" evidence="2">
    <location>
        <begin position="127"/>
        <end position="145"/>
    </location>
</feature>
<proteinExistence type="predicted"/>
<dbReference type="Pfam" id="PF10947">
    <property type="entry name" value="DUF2628"/>
    <property type="match status" value="1"/>
</dbReference>